<accession>A0A0D9Z4B7</accession>
<organism evidence="2">
    <name type="scientific">Oryza glumipatula</name>
    <dbReference type="NCBI Taxonomy" id="40148"/>
    <lineage>
        <taxon>Eukaryota</taxon>
        <taxon>Viridiplantae</taxon>
        <taxon>Streptophyta</taxon>
        <taxon>Embryophyta</taxon>
        <taxon>Tracheophyta</taxon>
        <taxon>Spermatophyta</taxon>
        <taxon>Magnoliopsida</taxon>
        <taxon>Liliopsida</taxon>
        <taxon>Poales</taxon>
        <taxon>Poaceae</taxon>
        <taxon>BOP clade</taxon>
        <taxon>Oryzoideae</taxon>
        <taxon>Oryzeae</taxon>
        <taxon>Oryzinae</taxon>
        <taxon>Oryza</taxon>
    </lineage>
</organism>
<reference evidence="2" key="2">
    <citation type="submission" date="2018-05" db="EMBL/GenBank/DDBJ databases">
        <title>OgluRS3 (Oryza glumaepatula Reference Sequence Version 3).</title>
        <authorList>
            <person name="Zhang J."/>
            <person name="Kudrna D."/>
            <person name="Lee S."/>
            <person name="Talag J."/>
            <person name="Welchert J."/>
            <person name="Wing R.A."/>
        </authorList>
    </citation>
    <scope>NUCLEOTIDE SEQUENCE [LARGE SCALE GENOMIC DNA]</scope>
</reference>
<dbReference type="EnsemblPlants" id="OGLUM03G09480.1">
    <property type="protein sequence ID" value="OGLUM03G09480.1"/>
    <property type="gene ID" value="OGLUM03G09480"/>
</dbReference>
<reference evidence="2" key="1">
    <citation type="submission" date="2015-04" db="UniProtKB">
        <authorList>
            <consortium name="EnsemblPlants"/>
        </authorList>
    </citation>
    <scope>IDENTIFICATION</scope>
</reference>
<proteinExistence type="predicted"/>
<evidence type="ECO:0000313" key="2">
    <source>
        <dbReference type="EnsemblPlants" id="OGLUM03G09480.1"/>
    </source>
</evidence>
<evidence type="ECO:0000256" key="1">
    <source>
        <dbReference type="SAM" id="MobiDB-lite"/>
    </source>
</evidence>
<dbReference type="Proteomes" id="UP000026961">
    <property type="component" value="Chromosome 3"/>
</dbReference>
<evidence type="ECO:0000313" key="3">
    <source>
        <dbReference type="Proteomes" id="UP000026961"/>
    </source>
</evidence>
<dbReference type="HOGENOM" id="CLU_152821_0_0_1"/>
<feature type="region of interest" description="Disordered" evidence="1">
    <location>
        <begin position="1"/>
        <end position="36"/>
    </location>
</feature>
<protein>
    <submittedName>
        <fullName evidence="2">Uncharacterized protein</fullName>
    </submittedName>
</protein>
<sequence>MAGNPSGARLTPIHNVDKDGHCSARGSSGPAAGGARGGRVSLMALLEQAKRQWVTVAGDANRRHVVEDHAIAAMAEEEWMNKGVLAADEVAAAEAGPEDVEQREGSLHGGCGSVVPVVARLGGHGGVKRKEEKKGEEEGL</sequence>
<dbReference type="Gramene" id="OGLUM03G09480.1">
    <property type="protein sequence ID" value="OGLUM03G09480.1"/>
    <property type="gene ID" value="OGLUM03G09480"/>
</dbReference>
<keyword evidence="3" id="KW-1185">Reference proteome</keyword>
<dbReference type="AlphaFoldDB" id="A0A0D9Z4B7"/>
<name>A0A0D9Z4B7_9ORYZ</name>